<evidence type="ECO:0000256" key="1">
    <source>
        <dbReference type="SAM" id="Phobius"/>
    </source>
</evidence>
<reference evidence="2 3" key="1">
    <citation type="submission" date="2016-07" db="EMBL/GenBank/DDBJ databases">
        <title>Pervasive Adenine N6-methylation of Active Genes in Fungi.</title>
        <authorList>
            <consortium name="DOE Joint Genome Institute"/>
            <person name="Mondo S.J."/>
            <person name="Dannebaum R.O."/>
            <person name="Kuo R.C."/>
            <person name="Labutti K."/>
            <person name="Haridas S."/>
            <person name="Kuo A."/>
            <person name="Salamov A."/>
            <person name="Ahrendt S.R."/>
            <person name="Lipzen A."/>
            <person name="Sullivan W."/>
            <person name="Andreopoulos W.B."/>
            <person name="Clum A."/>
            <person name="Lindquist E."/>
            <person name="Daum C."/>
            <person name="Ramamoorthy G.K."/>
            <person name="Gryganskyi A."/>
            <person name="Culley D."/>
            <person name="Magnuson J.K."/>
            <person name="James T.Y."/>
            <person name="O'Malley M.A."/>
            <person name="Stajich J.E."/>
            <person name="Spatafora J.W."/>
            <person name="Visel A."/>
            <person name="Grigoriev I.V."/>
        </authorList>
    </citation>
    <scope>NUCLEOTIDE SEQUENCE [LARGE SCALE GENOMIC DNA]</scope>
    <source>
        <strain evidence="2 3">NRRL 1336</strain>
    </source>
</reference>
<feature type="transmembrane region" description="Helical" evidence="1">
    <location>
        <begin position="84"/>
        <end position="104"/>
    </location>
</feature>
<organism evidence="2 3">
    <name type="scientific">Absidia repens</name>
    <dbReference type="NCBI Taxonomy" id="90262"/>
    <lineage>
        <taxon>Eukaryota</taxon>
        <taxon>Fungi</taxon>
        <taxon>Fungi incertae sedis</taxon>
        <taxon>Mucoromycota</taxon>
        <taxon>Mucoromycotina</taxon>
        <taxon>Mucoromycetes</taxon>
        <taxon>Mucorales</taxon>
        <taxon>Cunninghamellaceae</taxon>
        <taxon>Absidia</taxon>
    </lineage>
</organism>
<keyword evidence="1" id="KW-1133">Transmembrane helix</keyword>
<keyword evidence="1" id="KW-0812">Transmembrane</keyword>
<name>A0A1X2I7F4_9FUNG</name>
<keyword evidence="3" id="KW-1185">Reference proteome</keyword>
<accession>A0A1X2I7F4</accession>
<evidence type="ECO:0000313" key="2">
    <source>
        <dbReference type="EMBL" id="ORZ10097.1"/>
    </source>
</evidence>
<dbReference type="Proteomes" id="UP000193560">
    <property type="component" value="Unassembled WGS sequence"/>
</dbReference>
<gene>
    <name evidence="2" type="ORF">BCR42DRAFT_422729</name>
</gene>
<sequence length="137" mass="16402">MFYSDLYHMHYLIYIIQINLYLRHHLTSPMITSVPKPTPTMTPSALLVNMRQSMMEQRTVWLSDQVVARLIQIITMVLSLLLPWYYSSVFYAFESYLFVLYIVVDIRFKIDFPFIPYHSYIPLPHTHSLPFRNSCFI</sequence>
<comment type="caution">
    <text evidence="2">The sequence shown here is derived from an EMBL/GenBank/DDBJ whole genome shotgun (WGS) entry which is preliminary data.</text>
</comment>
<evidence type="ECO:0000313" key="3">
    <source>
        <dbReference type="Proteomes" id="UP000193560"/>
    </source>
</evidence>
<proteinExistence type="predicted"/>
<dbReference type="EMBL" id="MCGE01000025">
    <property type="protein sequence ID" value="ORZ10097.1"/>
    <property type="molecule type" value="Genomic_DNA"/>
</dbReference>
<dbReference type="AlphaFoldDB" id="A0A1X2I7F4"/>
<keyword evidence="1" id="KW-0472">Membrane</keyword>
<protein>
    <submittedName>
        <fullName evidence="2">Uncharacterized protein</fullName>
    </submittedName>
</protein>